<dbReference type="AlphaFoldDB" id="A0AAD4MYQ8"/>
<dbReference type="Proteomes" id="UP001201812">
    <property type="component" value="Unassembled WGS sequence"/>
</dbReference>
<evidence type="ECO:0000256" key="2">
    <source>
        <dbReference type="SAM" id="SignalP"/>
    </source>
</evidence>
<feature type="region of interest" description="Disordered" evidence="1">
    <location>
        <begin position="145"/>
        <end position="180"/>
    </location>
</feature>
<accession>A0AAD4MYQ8</accession>
<evidence type="ECO:0000256" key="1">
    <source>
        <dbReference type="SAM" id="MobiDB-lite"/>
    </source>
</evidence>
<proteinExistence type="predicted"/>
<feature type="signal peptide" evidence="2">
    <location>
        <begin position="1"/>
        <end position="17"/>
    </location>
</feature>
<feature type="chain" id="PRO_5042120260" evidence="2">
    <location>
        <begin position="18"/>
        <end position="307"/>
    </location>
</feature>
<feature type="domain" description="Ground-like" evidence="3">
    <location>
        <begin position="234"/>
        <end position="303"/>
    </location>
</feature>
<keyword evidence="5" id="KW-1185">Reference proteome</keyword>
<sequence length="307" mass="32499">MALLLFSLSILFYSTYATPFLPSGSGGCNCPPSPTPPCPPLATACPAPPPPPPCPCPGAVARADKTFVVGTARGPIVDPLELQASMLGLDLNNPQRPVVVVPRQLEMLEKLSDGTASNMGSAFALNPVNSQAAEKVQLQELIDAKQSSELRRSPQKQSDTSLQPIENENSPNPADAHANAENNANGAVINTTSVVVRVDENTAQSGIQGNGSLPVDQLTTESPAVDNEGFDEQSKCNSQVLRKLMIENMTDNSNESKRKVNAAAEHKFGGNIDVVCSRGHFSYVYSSSLFCEASLGEVTCIAFRQSS</sequence>
<name>A0AAD4MYQ8_9BILA</name>
<dbReference type="EMBL" id="JAKKPZ010000053">
    <property type="protein sequence ID" value="KAI1705774.1"/>
    <property type="molecule type" value="Genomic_DNA"/>
</dbReference>
<reference evidence="4" key="1">
    <citation type="submission" date="2022-01" db="EMBL/GenBank/DDBJ databases">
        <title>Genome Sequence Resource for Two Populations of Ditylenchus destructor, the Migratory Endoparasitic Phytonematode.</title>
        <authorList>
            <person name="Zhang H."/>
            <person name="Lin R."/>
            <person name="Xie B."/>
        </authorList>
    </citation>
    <scope>NUCLEOTIDE SEQUENCE</scope>
    <source>
        <strain evidence="4">BazhouSP</strain>
    </source>
</reference>
<gene>
    <name evidence="4" type="ORF">DdX_13386</name>
</gene>
<dbReference type="Pfam" id="PF04155">
    <property type="entry name" value="Ground-like"/>
    <property type="match status" value="1"/>
</dbReference>
<evidence type="ECO:0000313" key="4">
    <source>
        <dbReference type="EMBL" id="KAI1705774.1"/>
    </source>
</evidence>
<evidence type="ECO:0000313" key="5">
    <source>
        <dbReference type="Proteomes" id="UP001201812"/>
    </source>
</evidence>
<dbReference type="InterPro" id="IPR007284">
    <property type="entry name" value="Ground-like_dom"/>
</dbReference>
<organism evidence="4 5">
    <name type="scientific">Ditylenchus destructor</name>
    <dbReference type="NCBI Taxonomy" id="166010"/>
    <lineage>
        <taxon>Eukaryota</taxon>
        <taxon>Metazoa</taxon>
        <taxon>Ecdysozoa</taxon>
        <taxon>Nematoda</taxon>
        <taxon>Chromadorea</taxon>
        <taxon>Rhabditida</taxon>
        <taxon>Tylenchina</taxon>
        <taxon>Tylenchomorpha</taxon>
        <taxon>Sphaerularioidea</taxon>
        <taxon>Anguinidae</taxon>
        <taxon>Anguininae</taxon>
        <taxon>Ditylenchus</taxon>
    </lineage>
</organism>
<protein>
    <submittedName>
        <fullName evidence="4">Ground-like domain-containing protein</fullName>
    </submittedName>
</protein>
<keyword evidence="2" id="KW-0732">Signal</keyword>
<comment type="caution">
    <text evidence="4">The sequence shown here is derived from an EMBL/GenBank/DDBJ whole genome shotgun (WGS) entry which is preliminary data.</text>
</comment>
<feature type="compositionally biased region" description="Polar residues" evidence="1">
    <location>
        <begin position="155"/>
        <end position="171"/>
    </location>
</feature>
<evidence type="ECO:0000259" key="3">
    <source>
        <dbReference type="Pfam" id="PF04155"/>
    </source>
</evidence>